<comment type="cofactor">
    <cofactor evidence="1">
        <name>pyridoxal 5'-phosphate</name>
        <dbReference type="ChEBI" id="CHEBI:597326"/>
    </cofactor>
</comment>
<comment type="similarity">
    <text evidence="2">Belongs to the class-I pyridoxal-phosphate-dependent aminotransferase family.</text>
</comment>
<dbReference type="AlphaFoldDB" id="A0A839AJL0"/>
<dbReference type="PANTHER" id="PTHR43807">
    <property type="entry name" value="FI04487P"/>
    <property type="match status" value="1"/>
</dbReference>
<dbReference type="Pfam" id="PF00155">
    <property type="entry name" value="Aminotran_1_2"/>
    <property type="match status" value="1"/>
</dbReference>
<evidence type="ECO:0000313" key="7">
    <source>
        <dbReference type="EMBL" id="MBA5779092.1"/>
    </source>
</evidence>
<gene>
    <name evidence="7" type="ORF">H2509_18335</name>
</gene>
<accession>A0A839AJL0</accession>
<dbReference type="GO" id="GO:0030170">
    <property type="term" value="F:pyridoxal phosphate binding"/>
    <property type="evidence" value="ECO:0007669"/>
    <property type="project" value="InterPro"/>
</dbReference>
<evidence type="ECO:0000256" key="2">
    <source>
        <dbReference type="ARBA" id="ARBA00007441"/>
    </source>
</evidence>
<evidence type="ECO:0000256" key="3">
    <source>
        <dbReference type="ARBA" id="ARBA00022576"/>
    </source>
</evidence>
<evidence type="ECO:0000313" key="8">
    <source>
        <dbReference type="Proteomes" id="UP000541109"/>
    </source>
</evidence>
<dbReference type="InterPro" id="IPR015424">
    <property type="entry name" value="PyrdxlP-dep_Trfase"/>
</dbReference>
<evidence type="ECO:0000256" key="5">
    <source>
        <dbReference type="ARBA" id="ARBA00022898"/>
    </source>
</evidence>
<comment type="caution">
    <text evidence="7">The sequence shown here is derived from an EMBL/GenBank/DDBJ whole genome shotgun (WGS) entry which is preliminary data.</text>
</comment>
<evidence type="ECO:0000259" key="6">
    <source>
        <dbReference type="Pfam" id="PF00155"/>
    </source>
</evidence>
<reference evidence="7 8" key="1">
    <citation type="submission" date="2020-07" db="EMBL/GenBank/DDBJ databases">
        <title>Stappia sp., F7233, whole genome shotgun sequencing project.</title>
        <authorList>
            <person name="Jiang S."/>
            <person name="Liu Z.W."/>
            <person name="Du Z.J."/>
        </authorList>
    </citation>
    <scope>NUCLEOTIDE SEQUENCE [LARGE SCALE GENOMIC DNA]</scope>
    <source>
        <strain evidence="7 8">F7233</strain>
    </source>
</reference>
<dbReference type="GO" id="GO:0005737">
    <property type="term" value="C:cytoplasm"/>
    <property type="evidence" value="ECO:0007669"/>
    <property type="project" value="TreeGrafter"/>
</dbReference>
<evidence type="ECO:0000256" key="4">
    <source>
        <dbReference type="ARBA" id="ARBA00022679"/>
    </source>
</evidence>
<dbReference type="Gene3D" id="3.40.640.10">
    <property type="entry name" value="Type I PLP-dependent aspartate aminotransferase-like (Major domain)"/>
    <property type="match status" value="1"/>
</dbReference>
<dbReference type="RefSeq" id="WP_182167919.1">
    <property type="nucleotide sequence ID" value="NZ_JACFXV010000065.1"/>
</dbReference>
<dbReference type="NCBIfam" id="NF006488">
    <property type="entry name" value="PRK08912.1"/>
    <property type="match status" value="1"/>
</dbReference>
<keyword evidence="3 7" id="KW-0032">Aminotransferase</keyword>
<dbReference type="Gene3D" id="3.90.1150.10">
    <property type="entry name" value="Aspartate Aminotransferase, domain 1"/>
    <property type="match status" value="1"/>
</dbReference>
<dbReference type="CDD" id="cd00609">
    <property type="entry name" value="AAT_like"/>
    <property type="match status" value="1"/>
</dbReference>
<dbReference type="InterPro" id="IPR015421">
    <property type="entry name" value="PyrdxlP-dep_Trfase_major"/>
</dbReference>
<dbReference type="SUPFAM" id="SSF53383">
    <property type="entry name" value="PLP-dependent transferases"/>
    <property type="match status" value="1"/>
</dbReference>
<keyword evidence="5" id="KW-0663">Pyridoxal phosphate</keyword>
<dbReference type="InterPro" id="IPR015422">
    <property type="entry name" value="PyrdxlP-dep_Trfase_small"/>
</dbReference>
<dbReference type="PANTHER" id="PTHR43807:SF20">
    <property type="entry name" value="FI04487P"/>
    <property type="match status" value="1"/>
</dbReference>
<dbReference type="GO" id="GO:0016212">
    <property type="term" value="F:kynurenine-oxoglutarate transaminase activity"/>
    <property type="evidence" value="ECO:0007669"/>
    <property type="project" value="TreeGrafter"/>
</dbReference>
<proteinExistence type="inferred from homology"/>
<dbReference type="FunFam" id="3.40.640.10:FF:000024">
    <property type="entry name" value="Kynurenine--oxoglutarate transaminase 3"/>
    <property type="match status" value="1"/>
</dbReference>
<sequence>MKPTNPVFTGLATTVFETMSRLAIEHGAINLGQGFPDVDGPEDVRKAAADALMAGPNQYPPMLGLPELRQAVAEANRRFYGLETDWKTEVMVTSGATEALADTMLALLEPGDEVILIEPLYDCYLPLVKRFGGIPVRVRVTPPEWKLNLRALRAAFTENTKAILINNPMNPSGKVFSEEELAEVARLCREYGVYAICDEVYEHLLFDGRRHRPLISFPGMRDLSVKIGSAGKTFSLTGWKVGYVTASPKLLDPIAKAHQFVTFTTPPGLQKAVAYGFSKEDAYFEGLAADMQAKRDRITTGLKSIGFDVLPCEGTYFVTCDVTSLGLNSDDFEICRRMVVEAGVAAVPVSAFYLADAPTSFIRFCFCKRDEVLDGAVERLGNWIAGIGARGR</sequence>
<organism evidence="7 8">
    <name type="scientific">Stappia albiluteola</name>
    <dbReference type="NCBI Taxonomy" id="2758565"/>
    <lineage>
        <taxon>Bacteria</taxon>
        <taxon>Pseudomonadati</taxon>
        <taxon>Pseudomonadota</taxon>
        <taxon>Alphaproteobacteria</taxon>
        <taxon>Hyphomicrobiales</taxon>
        <taxon>Stappiaceae</taxon>
        <taxon>Stappia</taxon>
    </lineage>
</organism>
<keyword evidence="4 7" id="KW-0808">Transferase</keyword>
<dbReference type="InterPro" id="IPR051326">
    <property type="entry name" value="Kynurenine-oxoglutarate_AT"/>
</dbReference>
<dbReference type="InterPro" id="IPR004839">
    <property type="entry name" value="Aminotransferase_I/II_large"/>
</dbReference>
<feature type="domain" description="Aminotransferase class I/classII large" evidence="6">
    <location>
        <begin position="29"/>
        <end position="380"/>
    </location>
</feature>
<dbReference type="EMBL" id="JACFXV010000065">
    <property type="protein sequence ID" value="MBA5779092.1"/>
    <property type="molecule type" value="Genomic_DNA"/>
</dbReference>
<dbReference type="Proteomes" id="UP000541109">
    <property type="component" value="Unassembled WGS sequence"/>
</dbReference>
<evidence type="ECO:0000256" key="1">
    <source>
        <dbReference type="ARBA" id="ARBA00001933"/>
    </source>
</evidence>
<keyword evidence="8" id="KW-1185">Reference proteome</keyword>
<protein>
    <submittedName>
        <fullName evidence="7">Aminotransferase</fullName>
    </submittedName>
</protein>
<name>A0A839AJL0_9HYPH</name>